<dbReference type="InterPro" id="IPR029035">
    <property type="entry name" value="DHS-like_NAD/FAD-binding_dom"/>
</dbReference>
<keyword evidence="4" id="KW-0479">Metal-binding</keyword>
<comment type="cofactor">
    <cofactor evidence="2">
        <name>thiamine diphosphate</name>
        <dbReference type="ChEBI" id="CHEBI:58937"/>
    </cofactor>
</comment>
<dbReference type="CDD" id="cd07035">
    <property type="entry name" value="TPP_PYR_POX_like"/>
    <property type="match status" value="1"/>
</dbReference>
<dbReference type="InterPro" id="IPR012000">
    <property type="entry name" value="Thiamin_PyroP_enz_cen_dom"/>
</dbReference>
<dbReference type="InterPro" id="IPR012001">
    <property type="entry name" value="Thiamin_PyroP_enz_TPP-bd_dom"/>
</dbReference>
<dbReference type="InterPro" id="IPR029061">
    <property type="entry name" value="THDP-binding"/>
</dbReference>
<comment type="similarity">
    <text evidence="3 6">Belongs to the TPP enzyme family.</text>
</comment>
<evidence type="ECO:0000313" key="11">
    <source>
        <dbReference type="Proteomes" id="UP001361570"/>
    </source>
</evidence>
<keyword evidence="5 6" id="KW-0786">Thiamine pyrophosphate</keyword>
<feature type="domain" description="Thiamine pyrophosphate enzyme central" evidence="7">
    <location>
        <begin position="185"/>
        <end position="316"/>
    </location>
</feature>
<dbReference type="EMBL" id="JBAPLU010000028">
    <property type="protein sequence ID" value="MEI4273860.1"/>
    <property type="molecule type" value="Genomic_DNA"/>
</dbReference>
<dbReference type="RefSeq" id="WP_336405976.1">
    <property type="nucleotide sequence ID" value="NZ_JBAPLU010000028.1"/>
</dbReference>
<organism evidence="10 11">
    <name type="scientific">Klenkia sesuvii</name>
    <dbReference type="NCBI Taxonomy" id="3103137"/>
    <lineage>
        <taxon>Bacteria</taxon>
        <taxon>Bacillati</taxon>
        <taxon>Actinomycetota</taxon>
        <taxon>Actinomycetes</taxon>
        <taxon>Geodermatophilales</taxon>
        <taxon>Geodermatophilaceae</taxon>
        <taxon>Klenkia</taxon>
    </lineage>
</organism>
<evidence type="ECO:0000256" key="4">
    <source>
        <dbReference type="ARBA" id="ARBA00022723"/>
    </source>
</evidence>
<dbReference type="SUPFAM" id="SSF52518">
    <property type="entry name" value="Thiamin diphosphate-binding fold (THDP-binding)"/>
    <property type="match status" value="2"/>
</dbReference>
<evidence type="ECO:0000256" key="2">
    <source>
        <dbReference type="ARBA" id="ARBA00001964"/>
    </source>
</evidence>
<evidence type="ECO:0000259" key="8">
    <source>
        <dbReference type="Pfam" id="PF02775"/>
    </source>
</evidence>
<evidence type="ECO:0000313" key="10">
    <source>
        <dbReference type="EMBL" id="MEI4273860.1"/>
    </source>
</evidence>
<dbReference type="InterPro" id="IPR011766">
    <property type="entry name" value="TPP_enzyme_TPP-bd"/>
</dbReference>
<dbReference type="Pfam" id="PF02776">
    <property type="entry name" value="TPP_enzyme_N"/>
    <property type="match status" value="1"/>
</dbReference>
<feature type="domain" description="Thiamine pyrophosphate enzyme N-terminal TPP-binding" evidence="9">
    <location>
        <begin position="1"/>
        <end position="115"/>
    </location>
</feature>
<dbReference type="CDD" id="cd00568">
    <property type="entry name" value="TPP_enzymes"/>
    <property type="match status" value="1"/>
</dbReference>
<dbReference type="Gene3D" id="3.40.50.1220">
    <property type="entry name" value="TPP-binding domain"/>
    <property type="match status" value="1"/>
</dbReference>
<gene>
    <name evidence="10" type="ORF">TEK04_19230</name>
</gene>
<dbReference type="InterPro" id="IPR000399">
    <property type="entry name" value="TPP-bd_CS"/>
</dbReference>
<dbReference type="PANTHER" id="PTHR18968:SF166">
    <property type="entry name" value="2-HYDROXYACYL-COA LYASE 2"/>
    <property type="match status" value="1"/>
</dbReference>
<dbReference type="InterPro" id="IPR045229">
    <property type="entry name" value="TPP_enz"/>
</dbReference>
<dbReference type="PROSITE" id="PS00187">
    <property type="entry name" value="TPP_ENZYMES"/>
    <property type="match status" value="1"/>
</dbReference>
<dbReference type="Proteomes" id="UP001361570">
    <property type="component" value="Unassembled WGS sequence"/>
</dbReference>
<comment type="caution">
    <text evidence="10">The sequence shown here is derived from an EMBL/GenBank/DDBJ whole genome shotgun (WGS) entry which is preliminary data.</text>
</comment>
<evidence type="ECO:0000259" key="7">
    <source>
        <dbReference type="Pfam" id="PF00205"/>
    </source>
</evidence>
<evidence type="ECO:0000256" key="3">
    <source>
        <dbReference type="ARBA" id="ARBA00007812"/>
    </source>
</evidence>
<evidence type="ECO:0000256" key="6">
    <source>
        <dbReference type="RuleBase" id="RU362132"/>
    </source>
</evidence>
<reference evidence="10 11" key="1">
    <citation type="submission" date="2024-03" db="EMBL/GenBank/DDBJ databases">
        <title>Draft genome sequence of Klenkia sp. LSe6-5.</title>
        <authorList>
            <person name="Duangmal K."/>
            <person name="Chantavorakit T."/>
        </authorList>
    </citation>
    <scope>NUCLEOTIDE SEQUENCE [LARGE SCALE GENOMIC DNA]</scope>
    <source>
        <strain evidence="10 11">LSe6-5</strain>
    </source>
</reference>
<evidence type="ECO:0000256" key="5">
    <source>
        <dbReference type="ARBA" id="ARBA00023052"/>
    </source>
</evidence>
<proteinExistence type="inferred from homology"/>
<sequence>MKAYEALGAVLHSLGVTTVFGVLGDGNLRFAVAARAAGIGYLAARHEASAVAMADAYARARGQVGVATVTTGPGVTNAVTALMEAVRSQTPVVLLTGAASTSMEDYPQLMDQEAMAKSLGVGVVRFRSSRYLPTDLASALRRAARERRPIMFSVPVDVQEDEVGDCPRAVPPASPGVVVPDRPTIEQVAGLIRASNRPVILAGWGAWLAGAGEALRRLGERTGAVLTTTALTKGFWAGERASVGVSGGFASEEAATILGRADLVLAFGASLNRWTTRGGRMFPDAVVVQVDTSVAAFEHYLRGVVPVVGDAGATAELLLECLGDLPAASTFAHEIDDERFTTARNGDPFTDASTETTIDPRTLTVHLREHLPPNAVVVQDSGAFVGFPGSYYEPARPGGYLFVQGFQTMGLGLALGVGVAAADPDALPVTLVGDGGLLMSLGELETIIRQGTPHLVVVYNDSAYGAEVHIGGHHGFDTDIVRFPDTDFAATARALGGEGFVVRGVADLEPLSTWLEDPRGLLLLDCRTEAHIASPFLGEVFKPALDAPRAQPVR</sequence>
<protein>
    <submittedName>
        <fullName evidence="10">Thiamine pyrophosphate-binding protein</fullName>
    </submittedName>
</protein>
<dbReference type="SUPFAM" id="SSF52467">
    <property type="entry name" value="DHS-like NAD/FAD-binding domain"/>
    <property type="match status" value="1"/>
</dbReference>
<comment type="cofactor">
    <cofactor evidence="1">
        <name>Mg(2+)</name>
        <dbReference type="ChEBI" id="CHEBI:18420"/>
    </cofactor>
</comment>
<accession>A0ABU8DYF0</accession>
<name>A0ABU8DYF0_9ACTN</name>
<dbReference type="Gene3D" id="3.40.50.970">
    <property type="match status" value="2"/>
</dbReference>
<keyword evidence="11" id="KW-1185">Reference proteome</keyword>
<feature type="domain" description="Thiamine pyrophosphate enzyme TPP-binding" evidence="8">
    <location>
        <begin position="382"/>
        <end position="511"/>
    </location>
</feature>
<dbReference type="Pfam" id="PF00205">
    <property type="entry name" value="TPP_enzyme_M"/>
    <property type="match status" value="1"/>
</dbReference>
<evidence type="ECO:0000259" key="9">
    <source>
        <dbReference type="Pfam" id="PF02776"/>
    </source>
</evidence>
<dbReference type="Pfam" id="PF02775">
    <property type="entry name" value="TPP_enzyme_C"/>
    <property type="match status" value="1"/>
</dbReference>
<evidence type="ECO:0000256" key="1">
    <source>
        <dbReference type="ARBA" id="ARBA00001946"/>
    </source>
</evidence>
<dbReference type="PANTHER" id="PTHR18968">
    <property type="entry name" value="THIAMINE PYROPHOSPHATE ENZYMES"/>
    <property type="match status" value="1"/>
</dbReference>